<evidence type="ECO:0000313" key="2">
    <source>
        <dbReference type="Ensembl" id="ENSLLEP00000008100.1"/>
    </source>
</evidence>
<dbReference type="GO" id="GO:0005654">
    <property type="term" value="C:nucleoplasm"/>
    <property type="evidence" value="ECO:0007669"/>
    <property type="project" value="TreeGrafter"/>
</dbReference>
<dbReference type="Ensembl" id="ENSLLET00000008425.1">
    <property type="protein sequence ID" value="ENSLLEP00000008100.1"/>
    <property type="gene ID" value="ENSLLEG00000005144.1"/>
</dbReference>
<protein>
    <recommendedName>
        <fullName evidence="1">Macro domain-containing protein</fullName>
    </recommendedName>
</protein>
<dbReference type="InterPro" id="IPR043472">
    <property type="entry name" value="Macro_dom-like"/>
</dbReference>
<evidence type="ECO:0000259" key="1">
    <source>
        <dbReference type="Pfam" id="PF01661"/>
    </source>
</evidence>
<reference evidence="2" key="2">
    <citation type="submission" date="2025-09" db="UniProtKB">
        <authorList>
            <consortium name="Ensembl"/>
        </authorList>
    </citation>
    <scope>IDENTIFICATION</scope>
</reference>
<proteinExistence type="predicted"/>
<dbReference type="OrthoDB" id="6133115at2759"/>
<dbReference type="GO" id="GO:0140293">
    <property type="term" value="F:ADP-ribosylglutamate hydrolase activity"/>
    <property type="evidence" value="ECO:0007669"/>
    <property type="project" value="TreeGrafter"/>
</dbReference>
<dbReference type="PANTHER" id="PTHR11106">
    <property type="entry name" value="GANGLIOSIDE INDUCED DIFFERENTIATION ASSOCIATED PROTEIN 2-RELATED"/>
    <property type="match status" value="1"/>
</dbReference>
<organism evidence="2 3">
    <name type="scientific">Leptobrachium leishanense</name>
    <name type="common">Leishan spiny toad</name>
    <dbReference type="NCBI Taxonomy" id="445787"/>
    <lineage>
        <taxon>Eukaryota</taxon>
        <taxon>Metazoa</taxon>
        <taxon>Chordata</taxon>
        <taxon>Craniata</taxon>
        <taxon>Vertebrata</taxon>
        <taxon>Euteleostomi</taxon>
        <taxon>Amphibia</taxon>
        <taxon>Batrachia</taxon>
        <taxon>Anura</taxon>
        <taxon>Pelobatoidea</taxon>
        <taxon>Megophryidae</taxon>
        <taxon>Leptobrachium</taxon>
    </lineage>
</organism>
<dbReference type="Pfam" id="PF01661">
    <property type="entry name" value="Macro"/>
    <property type="match status" value="1"/>
</dbReference>
<dbReference type="Gene3D" id="3.40.220.10">
    <property type="entry name" value="Leucine Aminopeptidase, subunit E, domain 1"/>
    <property type="match status" value="1"/>
</dbReference>
<dbReference type="AlphaFoldDB" id="A0A8C5M3J0"/>
<name>A0A8C5M3J0_9ANUR</name>
<dbReference type="GO" id="GO:0140291">
    <property type="term" value="P:peptidyl-glutamate ADP-deribosylation"/>
    <property type="evidence" value="ECO:0007669"/>
    <property type="project" value="TreeGrafter"/>
</dbReference>
<dbReference type="PANTHER" id="PTHR11106:SF104">
    <property type="entry name" value="ADP-RIBOSE GLYCOHYDROLASE MACROD2"/>
    <property type="match status" value="1"/>
</dbReference>
<sequence length="88" mass="9850">MLADIAWYEAYPVCSCFAVDGCIHRASGPCLYAECRSLNGCSTGQAKITCGYELPAKFISLSNVEPKKVEDHLLPYTCPRYLFFEFLI</sequence>
<dbReference type="InterPro" id="IPR002589">
    <property type="entry name" value="Macro_dom"/>
</dbReference>
<dbReference type="GO" id="GO:0042278">
    <property type="term" value="P:purine nucleoside metabolic process"/>
    <property type="evidence" value="ECO:0007669"/>
    <property type="project" value="TreeGrafter"/>
</dbReference>
<feature type="domain" description="Macro" evidence="1">
    <location>
        <begin position="19"/>
        <end position="60"/>
    </location>
</feature>
<keyword evidence="3" id="KW-1185">Reference proteome</keyword>
<evidence type="ECO:0000313" key="3">
    <source>
        <dbReference type="Proteomes" id="UP000694569"/>
    </source>
</evidence>
<reference evidence="2" key="1">
    <citation type="submission" date="2025-08" db="UniProtKB">
        <authorList>
            <consortium name="Ensembl"/>
        </authorList>
    </citation>
    <scope>IDENTIFICATION</scope>
</reference>
<accession>A0A8C5M3J0</accession>
<dbReference type="Proteomes" id="UP000694569">
    <property type="component" value="Unplaced"/>
</dbReference>
<dbReference type="GeneTree" id="ENSGT00940000176188"/>
<dbReference type="SUPFAM" id="SSF52949">
    <property type="entry name" value="Macro domain-like"/>
    <property type="match status" value="1"/>
</dbReference>
<dbReference type="GO" id="GO:0006974">
    <property type="term" value="P:DNA damage response"/>
    <property type="evidence" value="ECO:0007669"/>
    <property type="project" value="TreeGrafter"/>
</dbReference>